<evidence type="ECO:0000313" key="1">
    <source>
        <dbReference type="EMBL" id="KAG8564741.1"/>
    </source>
</evidence>
<organism evidence="1 2">
    <name type="scientific">Engystomops pustulosus</name>
    <name type="common">Tungara frog</name>
    <name type="synonym">Physalaemus pustulosus</name>
    <dbReference type="NCBI Taxonomy" id="76066"/>
    <lineage>
        <taxon>Eukaryota</taxon>
        <taxon>Metazoa</taxon>
        <taxon>Chordata</taxon>
        <taxon>Craniata</taxon>
        <taxon>Vertebrata</taxon>
        <taxon>Euteleostomi</taxon>
        <taxon>Amphibia</taxon>
        <taxon>Batrachia</taxon>
        <taxon>Anura</taxon>
        <taxon>Neobatrachia</taxon>
        <taxon>Hyloidea</taxon>
        <taxon>Leptodactylidae</taxon>
        <taxon>Leiuperinae</taxon>
        <taxon>Engystomops</taxon>
    </lineage>
</organism>
<protein>
    <submittedName>
        <fullName evidence="1">Uncharacterized protein</fullName>
    </submittedName>
</protein>
<dbReference type="EMBL" id="WNYA01000007">
    <property type="protein sequence ID" value="KAG8564741.1"/>
    <property type="molecule type" value="Genomic_DNA"/>
</dbReference>
<name>A0AAV7AZJ0_ENGPU</name>
<comment type="caution">
    <text evidence="1">The sequence shown here is derived from an EMBL/GenBank/DDBJ whole genome shotgun (WGS) entry which is preliminary data.</text>
</comment>
<feature type="non-terminal residue" evidence="1">
    <location>
        <position position="1"/>
    </location>
</feature>
<proteinExistence type="predicted"/>
<keyword evidence="2" id="KW-1185">Reference proteome</keyword>
<dbReference type="AlphaFoldDB" id="A0AAV7AZJ0"/>
<dbReference type="Proteomes" id="UP000824782">
    <property type="component" value="Unassembled WGS sequence"/>
</dbReference>
<gene>
    <name evidence="1" type="ORF">GDO81_016574</name>
</gene>
<reference evidence="1" key="1">
    <citation type="thesis" date="2020" institute="ProQuest LLC" country="789 East Eisenhower Parkway, Ann Arbor, MI, USA">
        <title>Comparative Genomics and Chromosome Evolution.</title>
        <authorList>
            <person name="Mudd A.B."/>
        </authorList>
    </citation>
    <scope>NUCLEOTIDE SEQUENCE</scope>
    <source>
        <strain evidence="1">237g6f4</strain>
        <tissue evidence="1">Blood</tissue>
    </source>
</reference>
<sequence length="125" mass="14878">DPYNMRLAENVAKYEKILDETPIRDGEEDSYLPRPNVTHLRTRDLYEKLCQTLGSQPSHYKDPRRSCSYHTNRSPYLILQPLKKEEVNLEPYVVLYHDFISDYEAEKIKEIASPWVSLYNKLQEE</sequence>
<accession>A0AAV7AZJ0</accession>
<evidence type="ECO:0000313" key="2">
    <source>
        <dbReference type="Proteomes" id="UP000824782"/>
    </source>
</evidence>